<reference evidence="1 2" key="1">
    <citation type="journal article" date="2020" name="bioRxiv">
        <title>Whole genome comparisons of ergot fungi reveals the divergence and evolution of species within the genus Claviceps are the result of varying mechanisms driving genome evolution and host range expansion.</title>
        <authorList>
            <person name="Wyka S.A."/>
            <person name="Mondo S.J."/>
            <person name="Liu M."/>
            <person name="Dettman J."/>
            <person name="Nalam V."/>
            <person name="Broders K.D."/>
        </authorList>
    </citation>
    <scope>NUCLEOTIDE SEQUENCE [LARGE SCALE GENOMIC DNA]</scope>
    <source>
        <strain evidence="1 2">Clav52</strain>
    </source>
</reference>
<protein>
    <submittedName>
        <fullName evidence="1">Uncharacterized protein</fullName>
    </submittedName>
</protein>
<dbReference type="AlphaFoldDB" id="A0A9P7U2P2"/>
<accession>A0A9P7U2P2</accession>
<name>A0A9P7U2P2_9HYPO</name>
<evidence type="ECO:0000313" key="2">
    <source>
        <dbReference type="Proteomes" id="UP000707071"/>
    </source>
</evidence>
<keyword evidence="2" id="KW-1185">Reference proteome</keyword>
<sequence>MERSAGYLRERDGHIPGLEDFYDEAADFFDLILGSDPIWNADENDSAWCLEPHAQREAADGADSDLPMLSEEDYTDLYPMACTQEQCDQLMAEYPMVDVADLMVAHLEYTAKVQSEATAATES</sequence>
<proteinExistence type="predicted"/>
<evidence type="ECO:0000313" key="1">
    <source>
        <dbReference type="EMBL" id="KAG6284596.1"/>
    </source>
</evidence>
<dbReference type="EMBL" id="SRRH01000838">
    <property type="protein sequence ID" value="KAG6284596.1"/>
    <property type="molecule type" value="Genomic_DNA"/>
</dbReference>
<gene>
    <name evidence="1" type="ORF">E4U09_007770</name>
</gene>
<comment type="caution">
    <text evidence="1">The sequence shown here is derived from an EMBL/GenBank/DDBJ whole genome shotgun (WGS) entry which is preliminary data.</text>
</comment>
<organism evidence="1 2">
    <name type="scientific">Claviceps aff. purpurea</name>
    <dbReference type="NCBI Taxonomy" id="1967640"/>
    <lineage>
        <taxon>Eukaryota</taxon>
        <taxon>Fungi</taxon>
        <taxon>Dikarya</taxon>
        <taxon>Ascomycota</taxon>
        <taxon>Pezizomycotina</taxon>
        <taxon>Sordariomycetes</taxon>
        <taxon>Hypocreomycetidae</taxon>
        <taxon>Hypocreales</taxon>
        <taxon>Clavicipitaceae</taxon>
        <taxon>Claviceps</taxon>
    </lineage>
</organism>
<dbReference type="Proteomes" id="UP000707071">
    <property type="component" value="Unassembled WGS sequence"/>
</dbReference>